<dbReference type="InterPro" id="IPR036652">
    <property type="entry name" value="YjeF_N_dom_sf"/>
</dbReference>
<dbReference type="EC" id="4.2.1.136" evidence="4"/>
<dbReference type="SUPFAM" id="SSF64153">
    <property type="entry name" value="YjeF N-terminal domain-like"/>
    <property type="match status" value="1"/>
</dbReference>
<comment type="similarity">
    <text evidence="2">In the N-terminal section; belongs to the NnrE/AIBP family.</text>
</comment>
<dbReference type="InterPro" id="IPR004443">
    <property type="entry name" value="YjeF_N_dom"/>
</dbReference>
<dbReference type="GO" id="GO:0052856">
    <property type="term" value="F:NAD(P)HX epimerase activity"/>
    <property type="evidence" value="ECO:0007669"/>
    <property type="project" value="UniProtKB-EC"/>
</dbReference>
<evidence type="ECO:0000256" key="7">
    <source>
        <dbReference type="ARBA" id="ARBA00032624"/>
    </source>
</evidence>
<name>A0ABT4DWG6_9BACL</name>
<dbReference type="PANTHER" id="PTHR13612:SF0">
    <property type="entry name" value="ENHANCER OF MRNA-DECAPPING PROTEIN 3"/>
    <property type="match status" value="1"/>
</dbReference>
<dbReference type="Gene3D" id="3.40.1190.20">
    <property type="match status" value="1"/>
</dbReference>
<dbReference type="InterPro" id="IPR000631">
    <property type="entry name" value="CARKD"/>
</dbReference>
<evidence type="ECO:0000256" key="8">
    <source>
        <dbReference type="ARBA" id="ARBA00048238"/>
    </source>
</evidence>
<evidence type="ECO:0000256" key="4">
    <source>
        <dbReference type="ARBA" id="ARBA00013129"/>
    </source>
</evidence>
<keyword evidence="12" id="KW-0413">Isomerase</keyword>
<organism evidence="12 13">
    <name type="scientific">Paenibacillus apiarius</name>
    <dbReference type="NCBI Taxonomy" id="46240"/>
    <lineage>
        <taxon>Bacteria</taxon>
        <taxon>Bacillati</taxon>
        <taxon>Bacillota</taxon>
        <taxon>Bacilli</taxon>
        <taxon>Bacillales</taxon>
        <taxon>Paenibacillaceae</taxon>
        <taxon>Paenibacillus</taxon>
    </lineage>
</organism>
<dbReference type="PROSITE" id="PS51383">
    <property type="entry name" value="YJEF_C_3"/>
    <property type="match status" value="1"/>
</dbReference>
<dbReference type="HAMAP" id="MF_01966">
    <property type="entry name" value="NADHX_epimerase"/>
    <property type="match status" value="1"/>
</dbReference>
<dbReference type="RefSeq" id="WP_268640806.1">
    <property type="nucleotide sequence ID" value="NZ_JAMDLW010000026.1"/>
</dbReference>
<evidence type="ECO:0000256" key="2">
    <source>
        <dbReference type="ARBA" id="ARBA00006001"/>
    </source>
</evidence>
<comment type="caution">
    <text evidence="12">The sequence shown here is derived from an EMBL/GenBank/DDBJ whole genome shotgun (WGS) entry which is preliminary data.</text>
</comment>
<evidence type="ECO:0000259" key="11">
    <source>
        <dbReference type="PROSITE" id="PS51385"/>
    </source>
</evidence>
<dbReference type="NCBIfam" id="TIGR00197">
    <property type="entry name" value="yjeF_nterm"/>
    <property type="match status" value="1"/>
</dbReference>
<protein>
    <recommendedName>
        <fullName evidence="5">Bifunctional NAD(P)H-hydrate repair enzyme Nnr</fullName>
        <ecNumber evidence="4">4.2.1.136</ecNumber>
    </recommendedName>
    <alternativeName>
        <fullName evidence="7">Nicotinamide nucleotide repair protein</fullName>
    </alternativeName>
</protein>
<dbReference type="Pfam" id="PF01256">
    <property type="entry name" value="Carb_kinase"/>
    <property type="match status" value="1"/>
</dbReference>
<dbReference type="PROSITE" id="PS51385">
    <property type="entry name" value="YJEF_N"/>
    <property type="match status" value="1"/>
</dbReference>
<dbReference type="SUPFAM" id="SSF53613">
    <property type="entry name" value="Ribokinase-like"/>
    <property type="match status" value="1"/>
</dbReference>
<feature type="domain" description="YjeF N-terminal" evidence="11">
    <location>
        <begin position="13"/>
        <end position="218"/>
    </location>
</feature>
<dbReference type="Pfam" id="PF03853">
    <property type="entry name" value="YjeF_N"/>
    <property type="match status" value="1"/>
</dbReference>
<dbReference type="InterPro" id="IPR029056">
    <property type="entry name" value="Ribokinase-like"/>
</dbReference>
<dbReference type="Gene3D" id="3.40.50.10260">
    <property type="entry name" value="YjeF N-terminal domain"/>
    <property type="match status" value="1"/>
</dbReference>
<dbReference type="PANTHER" id="PTHR13612">
    <property type="entry name" value="ENHANCER OF MRNA-DECAPPING PROTEIN 3"/>
    <property type="match status" value="1"/>
</dbReference>
<sequence length="315" mass="32452">MHTTYPIVTAEQMRRMDRCTIDEIGIPALVLMENAGRAVAEEALRLHPHGQGHWAVLVGKGNNGGDGLVAARHLAARGHDVTIIYAVRPEDLGGDAAVEHDIAQRLGLPALVYGEAPVPWDSCSGIIDALLGTGTSGPPREPYGALIREANASGKPIVAADLPSGVHADTGEAFEPHIRAARTVALAFLKRGLTQQPAKAACGTVAVRDIGIPAVLASRAGVSAFRLTEAALRDRLGIDPQAARAENAHKGNYGHVLVAAGSGTMSGAGLLCAKAALRAGCGLVTWALPAALAPSVIGHLPEAMLAPMPDDGRGQ</sequence>
<reference evidence="12 13" key="1">
    <citation type="submission" date="2022-05" db="EMBL/GenBank/DDBJ databases">
        <title>Genome Sequencing of Bee-Associated Microbes.</title>
        <authorList>
            <person name="Dunlap C."/>
        </authorList>
    </citation>
    <scope>NUCLEOTIDE SEQUENCE [LARGE SCALE GENOMIC DNA]</scope>
    <source>
        <strain evidence="12 13">NRRL NRS-1438</strain>
    </source>
</reference>
<feature type="non-terminal residue" evidence="12">
    <location>
        <position position="315"/>
    </location>
</feature>
<comment type="catalytic activity">
    <reaction evidence="8">
        <text>(6S)-NADHX + ADP = AMP + phosphate + NADH + H(+)</text>
        <dbReference type="Rhea" id="RHEA:32223"/>
        <dbReference type="ChEBI" id="CHEBI:15378"/>
        <dbReference type="ChEBI" id="CHEBI:43474"/>
        <dbReference type="ChEBI" id="CHEBI:57945"/>
        <dbReference type="ChEBI" id="CHEBI:64074"/>
        <dbReference type="ChEBI" id="CHEBI:456215"/>
        <dbReference type="ChEBI" id="CHEBI:456216"/>
        <dbReference type="EC" id="4.2.1.136"/>
    </reaction>
</comment>
<comment type="similarity">
    <text evidence="3">In the C-terminal section; belongs to the NnrD/CARKD family.</text>
</comment>
<comment type="catalytic activity">
    <reaction evidence="9">
        <text>(6S)-NADPHX + ADP = AMP + phosphate + NADPH + H(+)</text>
        <dbReference type="Rhea" id="RHEA:32235"/>
        <dbReference type="ChEBI" id="CHEBI:15378"/>
        <dbReference type="ChEBI" id="CHEBI:43474"/>
        <dbReference type="ChEBI" id="CHEBI:57783"/>
        <dbReference type="ChEBI" id="CHEBI:64076"/>
        <dbReference type="ChEBI" id="CHEBI:456215"/>
        <dbReference type="ChEBI" id="CHEBI:456216"/>
        <dbReference type="EC" id="4.2.1.136"/>
    </reaction>
</comment>
<feature type="domain" description="YjeF C-terminal" evidence="10">
    <location>
        <begin position="233"/>
        <end position="315"/>
    </location>
</feature>
<dbReference type="EMBL" id="JAMDLW010000026">
    <property type="protein sequence ID" value="MCY9521694.1"/>
    <property type="molecule type" value="Genomic_DNA"/>
</dbReference>
<evidence type="ECO:0000313" key="13">
    <source>
        <dbReference type="Proteomes" id="UP001207626"/>
    </source>
</evidence>
<comment type="function">
    <text evidence="6">Bifunctional enzyme that catalyzes the epimerization of the S- and R-forms of NAD(P)HX and the dehydration of the S-form of NAD(P)HX at the expense of ADP, which is converted to AMP. This allows the repair of both epimers of NAD(P)HX, a damaged form of NAD(P)H that is a result of enzymatic or heat-dependent hydration.</text>
</comment>
<evidence type="ECO:0000256" key="1">
    <source>
        <dbReference type="ARBA" id="ARBA00001958"/>
    </source>
</evidence>
<evidence type="ECO:0000256" key="5">
    <source>
        <dbReference type="ARBA" id="ARBA00018591"/>
    </source>
</evidence>
<evidence type="ECO:0000256" key="3">
    <source>
        <dbReference type="ARBA" id="ARBA00009524"/>
    </source>
</evidence>
<dbReference type="Proteomes" id="UP001207626">
    <property type="component" value="Unassembled WGS sequence"/>
</dbReference>
<evidence type="ECO:0000256" key="9">
    <source>
        <dbReference type="ARBA" id="ARBA00049209"/>
    </source>
</evidence>
<evidence type="ECO:0000313" key="12">
    <source>
        <dbReference type="EMBL" id="MCY9521694.1"/>
    </source>
</evidence>
<evidence type="ECO:0000256" key="6">
    <source>
        <dbReference type="ARBA" id="ARBA00025153"/>
    </source>
</evidence>
<comment type="cofactor">
    <cofactor evidence="1">
        <name>K(+)</name>
        <dbReference type="ChEBI" id="CHEBI:29103"/>
    </cofactor>
</comment>
<keyword evidence="13" id="KW-1185">Reference proteome</keyword>
<evidence type="ECO:0000259" key="10">
    <source>
        <dbReference type="PROSITE" id="PS51383"/>
    </source>
</evidence>
<proteinExistence type="inferred from homology"/>
<accession>A0ABT4DWG6</accession>
<gene>
    <name evidence="12" type="ORF">M5X09_18830</name>
</gene>